<dbReference type="InterPro" id="IPR054322">
    <property type="entry name" value="FCABP_EF-hand"/>
</dbReference>
<dbReference type="Pfam" id="PF22592">
    <property type="entry name" value="FCaBP_EF-hand"/>
    <property type="match status" value="1"/>
</dbReference>
<dbReference type="EMBL" id="HBEO01022615">
    <property type="protein sequence ID" value="CAD8492911.1"/>
    <property type="molecule type" value="Transcribed_RNA"/>
</dbReference>
<dbReference type="InterPro" id="IPR018247">
    <property type="entry name" value="EF_Hand_1_Ca_BS"/>
</dbReference>
<evidence type="ECO:0000313" key="5">
    <source>
        <dbReference type="EMBL" id="CAD8492907.1"/>
    </source>
</evidence>
<sequence>MSSLSEIAARLPTSKSDDEKTTRNALFKQFDPNGNGYLSLAEVDKGLREVICLIFQPLCSHSSGFSRQHSKLIPSFQFIDLRTRCPVQLQTCYHAGIPSIQGVEEGQGRP</sequence>
<comment type="similarity">
    <text evidence="1">Belongs to the calflagin family.</text>
</comment>
<gene>
    <name evidence="5" type="ORF">HPHI1048_LOCUS15294</name>
    <name evidence="6" type="ORF">HPHI1048_LOCUS15298</name>
    <name evidence="7" type="ORF">HPHI1048_LOCUS15324</name>
</gene>
<protein>
    <recommendedName>
        <fullName evidence="4">EF-hand domain-containing protein</fullName>
    </recommendedName>
</protein>
<dbReference type="EMBL" id="HBEO01022604">
    <property type="protein sequence ID" value="CAD8492907.1"/>
    <property type="molecule type" value="Transcribed_RNA"/>
</dbReference>
<dbReference type="PROSITE" id="PS00018">
    <property type="entry name" value="EF_HAND_1"/>
    <property type="match status" value="1"/>
</dbReference>
<dbReference type="Gene3D" id="1.10.238.10">
    <property type="entry name" value="EF-hand"/>
    <property type="match status" value="1"/>
</dbReference>
<accession>A0A6T7RTW3</accession>
<name>A0A6T7RTW3_9CRYP</name>
<keyword evidence="2" id="KW-0106">Calcium</keyword>
<dbReference type="InterPro" id="IPR011992">
    <property type="entry name" value="EF-hand-dom_pair"/>
</dbReference>
<dbReference type="SUPFAM" id="SSF47473">
    <property type="entry name" value="EF-hand"/>
    <property type="match status" value="1"/>
</dbReference>
<proteinExistence type="inferred from homology"/>
<evidence type="ECO:0000313" key="6">
    <source>
        <dbReference type="EMBL" id="CAD8492911.1"/>
    </source>
</evidence>
<evidence type="ECO:0000256" key="3">
    <source>
        <dbReference type="SAM" id="MobiDB-lite"/>
    </source>
</evidence>
<evidence type="ECO:0000256" key="2">
    <source>
        <dbReference type="ARBA" id="ARBA00022837"/>
    </source>
</evidence>
<organism evidence="7">
    <name type="scientific">Hanusia phi</name>
    <dbReference type="NCBI Taxonomy" id="3032"/>
    <lineage>
        <taxon>Eukaryota</taxon>
        <taxon>Cryptophyceae</taxon>
        <taxon>Pyrenomonadales</taxon>
        <taxon>Geminigeraceae</taxon>
        <taxon>Hanusia</taxon>
    </lineage>
</organism>
<feature type="domain" description="EF-hand" evidence="4">
    <location>
        <begin position="18"/>
        <end position="53"/>
    </location>
</feature>
<dbReference type="AlphaFoldDB" id="A0A6T7RTW3"/>
<feature type="region of interest" description="Disordered" evidence="3">
    <location>
        <begin position="1"/>
        <end position="23"/>
    </location>
</feature>
<dbReference type="PROSITE" id="PS50222">
    <property type="entry name" value="EF_HAND_2"/>
    <property type="match status" value="1"/>
</dbReference>
<reference evidence="7" key="1">
    <citation type="submission" date="2021-01" db="EMBL/GenBank/DDBJ databases">
        <authorList>
            <person name="Corre E."/>
            <person name="Pelletier E."/>
            <person name="Niang G."/>
            <person name="Scheremetjew M."/>
            <person name="Finn R."/>
            <person name="Kale V."/>
            <person name="Holt S."/>
            <person name="Cochrane G."/>
            <person name="Meng A."/>
            <person name="Brown T."/>
            <person name="Cohen L."/>
        </authorList>
    </citation>
    <scope>NUCLEOTIDE SEQUENCE</scope>
    <source>
        <strain evidence="7">CCMP325</strain>
    </source>
</reference>
<dbReference type="GO" id="GO:0005509">
    <property type="term" value="F:calcium ion binding"/>
    <property type="evidence" value="ECO:0007669"/>
    <property type="project" value="InterPro"/>
</dbReference>
<evidence type="ECO:0000313" key="7">
    <source>
        <dbReference type="EMBL" id="CAD8492957.1"/>
    </source>
</evidence>
<dbReference type="EMBL" id="HBEO01022648">
    <property type="protein sequence ID" value="CAD8492957.1"/>
    <property type="molecule type" value="Transcribed_RNA"/>
</dbReference>
<evidence type="ECO:0000256" key="1">
    <source>
        <dbReference type="ARBA" id="ARBA00005727"/>
    </source>
</evidence>
<evidence type="ECO:0000259" key="4">
    <source>
        <dbReference type="PROSITE" id="PS50222"/>
    </source>
</evidence>
<dbReference type="InterPro" id="IPR002048">
    <property type="entry name" value="EF_hand_dom"/>
</dbReference>